<name>A0ABS0FU04_PSELU</name>
<organism evidence="1 2">
    <name type="scientific">Pseudomonas luteola</name>
    <dbReference type="NCBI Taxonomy" id="47886"/>
    <lineage>
        <taxon>Bacteria</taxon>
        <taxon>Pseudomonadati</taxon>
        <taxon>Pseudomonadota</taxon>
        <taxon>Gammaproteobacteria</taxon>
        <taxon>Pseudomonadales</taxon>
        <taxon>Pseudomonadaceae</taxon>
        <taxon>Pseudomonas</taxon>
    </lineage>
</organism>
<keyword evidence="2" id="KW-1185">Reference proteome</keyword>
<evidence type="ECO:0008006" key="3">
    <source>
        <dbReference type="Google" id="ProtNLM"/>
    </source>
</evidence>
<reference evidence="1 2" key="1">
    <citation type="submission" date="2020-10" db="EMBL/GenBank/DDBJ databases">
        <title>Genome sequences of Pseudomonas isolates.</title>
        <authorList>
            <person name="Wessels L."/>
            <person name="Reich F."/>
            <person name="Hammerl J."/>
        </authorList>
    </citation>
    <scope>NUCLEOTIDE SEQUENCE [LARGE SCALE GENOMIC DNA]</scope>
    <source>
        <strain evidence="1 2">20-MO00624-0</strain>
    </source>
</reference>
<accession>A0ABS0FU04</accession>
<sequence>MTDQITNEKLSQLLEAKESLATSGMDAATLLELTEQTLAVLERHVERLTYLNALQAKETCEYFWEKAREGQEENKQYPRLGSRVRLIKNTLAIVWYHSTYLLKPKAGGKRVFTAKHISKPRHKFRYSNAALSNAYPWEKENVEDTENDYAKFRQRQSLITEIRGRLSRFKNITDAYSNNE</sequence>
<dbReference type="Pfam" id="PF19456">
    <property type="entry name" value="MobI"/>
    <property type="match status" value="1"/>
</dbReference>
<evidence type="ECO:0000313" key="1">
    <source>
        <dbReference type="EMBL" id="MBF8643846.1"/>
    </source>
</evidence>
<dbReference type="EMBL" id="JADMCD010000025">
    <property type="protein sequence ID" value="MBF8643846.1"/>
    <property type="molecule type" value="Genomic_DNA"/>
</dbReference>
<dbReference type="InterPro" id="IPR045809">
    <property type="entry name" value="MobI"/>
</dbReference>
<comment type="caution">
    <text evidence="1">The sequence shown here is derived from an EMBL/GenBank/DDBJ whole genome shotgun (WGS) entry which is preliminary data.</text>
</comment>
<gene>
    <name evidence="1" type="ORF">IRZ65_24645</name>
</gene>
<dbReference type="RefSeq" id="WP_196122480.1">
    <property type="nucleotide sequence ID" value="NZ_JADMCD010000025.1"/>
</dbReference>
<protein>
    <recommendedName>
        <fullName evidence="3">Phage protein</fullName>
    </recommendedName>
</protein>
<proteinExistence type="predicted"/>
<dbReference type="Proteomes" id="UP000626180">
    <property type="component" value="Unassembled WGS sequence"/>
</dbReference>
<evidence type="ECO:0000313" key="2">
    <source>
        <dbReference type="Proteomes" id="UP000626180"/>
    </source>
</evidence>